<reference evidence="7" key="1">
    <citation type="submission" date="2023-03" db="EMBL/GenBank/DDBJ databases">
        <title>Massive genome expansion in bonnet fungi (Mycena s.s.) driven by repeated elements and novel gene families across ecological guilds.</title>
        <authorList>
            <consortium name="Lawrence Berkeley National Laboratory"/>
            <person name="Harder C.B."/>
            <person name="Miyauchi S."/>
            <person name="Viragh M."/>
            <person name="Kuo A."/>
            <person name="Thoen E."/>
            <person name="Andreopoulos B."/>
            <person name="Lu D."/>
            <person name="Skrede I."/>
            <person name="Drula E."/>
            <person name="Henrissat B."/>
            <person name="Morin E."/>
            <person name="Kohler A."/>
            <person name="Barry K."/>
            <person name="LaButti K."/>
            <person name="Morin E."/>
            <person name="Salamov A."/>
            <person name="Lipzen A."/>
            <person name="Mereny Z."/>
            <person name="Hegedus B."/>
            <person name="Baldrian P."/>
            <person name="Stursova M."/>
            <person name="Weitz H."/>
            <person name="Taylor A."/>
            <person name="Grigoriev I.V."/>
            <person name="Nagy L.G."/>
            <person name="Martin F."/>
            <person name="Kauserud H."/>
        </authorList>
    </citation>
    <scope>NUCLEOTIDE SEQUENCE</scope>
    <source>
        <strain evidence="7">9284</strain>
    </source>
</reference>
<dbReference type="GO" id="GO:0046872">
    <property type="term" value="F:metal ion binding"/>
    <property type="evidence" value="ECO:0007669"/>
    <property type="project" value="UniProtKB-KW"/>
</dbReference>
<gene>
    <name evidence="7" type="ORF">FB45DRAFT_841388</name>
</gene>
<name>A0AAD7BC99_9AGAR</name>
<dbReference type="SMART" id="SM00849">
    <property type="entry name" value="Lactamase_B"/>
    <property type="match status" value="1"/>
</dbReference>
<dbReference type="InterPro" id="IPR051013">
    <property type="entry name" value="MBL_superfamily_lactonases"/>
</dbReference>
<feature type="domain" description="Metallo-beta-lactamase" evidence="6">
    <location>
        <begin position="53"/>
        <end position="285"/>
    </location>
</feature>
<keyword evidence="5" id="KW-0862">Zinc</keyword>
<dbReference type="AlphaFoldDB" id="A0AAD7BC99"/>
<dbReference type="GO" id="GO:0016787">
    <property type="term" value="F:hydrolase activity"/>
    <property type="evidence" value="ECO:0007669"/>
    <property type="project" value="UniProtKB-KW"/>
</dbReference>
<dbReference type="EMBL" id="JARKIF010000022">
    <property type="protein sequence ID" value="KAJ7616577.1"/>
    <property type="molecule type" value="Genomic_DNA"/>
</dbReference>
<proteinExistence type="inferred from homology"/>
<dbReference type="InterPro" id="IPR036866">
    <property type="entry name" value="RibonucZ/Hydroxyglut_hydro"/>
</dbReference>
<comment type="cofactor">
    <cofactor evidence="1">
        <name>Zn(2+)</name>
        <dbReference type="ChEBI" id="CHEBI:29105"/>
    </cofactor>
</comment>
<evidence type="ECO:0000256" key="5">
    <source>
        <dbReference type="ARBA" id="ARBA00022833"/>
    </source>
</evidence>
<dbReference type="InterPro" id="IPR001279">
    <property type="entry name" value="Metallo-B-lactamas"/>
</dbReference>
<evidence type="ECO:0000256" key="3">
    <source>
        <dbReference type="ARBA" id="ARBA00022723"/>
    </source>
</evidence>
<evidence type="ECO:0000313" key="7">
    <source>
        <dbReference type="EMBL" id="KAJ7616577.1"/>
    </source>
</evidence>
<evidence type="ECO:0000256" key="2">
    <source>
        <dbReference type="ARBA" id="ARBA00007749"/>
    </source>
</evidence>
<keyword evidence="8" id="KW-1185">Reference proteome</keyword>
<keyword evidence="4" id="KW-0378">Hydrolase</keyword>
<sequence length="306" mass="33606">MTEYLKSTESAPSLPAPAADQPYMVVSALQAGFIDIPLDLAVQGEARTHRKCPSLAFYVKHSASDKHFIFDLGLRRDWGSYPPMIQKHLGQLMPCEVPQSVEESCIKGGLDPASIKNIVISHLHFDHIGDHTPFKNATFTIGGEGKSHLTDGYPGNPDSLYLADSTPRERTTFLSMSDFATSIGPFPYAHDFYGDGSVYIIHTPGHCEGHVNVLARTSADGSWIYLGGDLAHDTRLITDPNVAIATTAENGKPFCMHRDPVQARIDIGRVKALVKMPRVECVLAHDWKWAEDNKDTAFLPGKIVPK</sequence>
<evidence type="ECO:0000256" key="4">
    <source>
        <dbReference type="ARBA" id="ARBA00022801"/>
    </source>
</evidence>
<dbReference type="PANTHER" id="PTHR42978">
    <property type="entry name" value="QUORUM-QUENCHING LACTONASE YTNP-RELATED-RELATED"/>
    <property type="match status" value="1"/>
</dbReference>
<accession>A0AAD7BC99</accession>
<evidence type="ECO:0000259" key="6">
    <source>
        <dbReference type="SMART" id="SM00849"/>
    </source>
</evidence>
<keyword evidence="3" id="KW-0479">Metal-binding</keyword>
<dbReference type="CDD" id="cd07730">
    <property type="entry name" value="metallo-hydrolase-like_MBL-fold"/>
    <property type="match status" value="1"/>
</dbReference>
<comment type="caution">
    <text evidence="7">The sequence shown here is derived from an EMBL/GenBank/DDBJ whole genome shotgun (WGS) entry which is preliminary data.</text>
</comment>
<dbReference type="Proteomes" id="UP001221142">
    <property type="component" value="Unassembled WGS sequence"/>
</dbReference>
<evidence type="ECO:0000313" key="8">
    <source>
        <dbReference type="Proteomes" id="UP001221142"/>
    </source>
</evidence>
<comment type="similarity">
    <text evidence="2">Belongs to the metallo-beta-lactamase superfamily.</text>
</comment>
<dbReference type="Pfam" id="PF00753">
    <property type="entry name" value="Lactamase_B"/>
    <property type="match status" value="1"/>
</dbReference>
<dbReference type="Gene3D" id="3.60.15.10">
    <property type="entry name" value="Ribonuclease Z/Hydroxyacylglutathione hydrolase-like"/>
    <property type="match status" value="1"/>
</dbReference>
<evidence type="ECO:0000256" key="1">
    <source>
        <dbReference type="ARBA" id="ARBA00001947"/>
    </source>
</evidence>
<dbReference type="SUPFAM" id="SSF56281">
    <property type="entry name" value="Metallo-hydrolase/oxidoreductase"/>
    <property type="match status" value="1"/>
</dbReference>
<protein>
    <submittedName>
        <fullName evidence="7">Metallo-hydrolase/oxidoreductase</fullName>
    </submittedName>
</protein>
<organism evidence="7 8">
    <name type="scientific">Roridomyces roridus</name>
    <dbReference type="NCBI Taxonomy" id="1738132"/>
    <lineage>
        <taxon>Eukaryota</taxon>
        <taxon>Fungi</taxon>
        <taxon>Dikarya</taxon>
        <taxon>Basidiomycota</taxon>
        <taxon>Agaricomycotina</taxon>
        <taxon>Agaricomycetes</taxon>
        <taxon>Agaricomycetidae</taxon>
        <taxon>Agaricales</taxon>
        <taxon>Marasmiineae</taxon>
        <taxon>Mycenaceae</taxon>
        <taxon>Roridomyces</taxon>
    </lineage>
</organism>
<dbReference type="PANTHER" id="PTHR42978:SF2">
    <property type="entry name" value="102 KBASES UNSTABLE REGION: FROM 1 TO 119443"/>
    <property type="match status" value="1"/>
</dbReference>